<dbReference type="Pfam" id="PF18113">
    <property type="entry name" value="Rbx_binding"/>
    <property type="match status" value="1"/>
</dbReference>
<dbReference type="InterPro" id="IPR023753">
    <property type="entry name" value="FAD/NAD-binding_dom"/>
</dbReference>
<dbReference type="GO" id="GO:0005737">
    <property type="term" value="C:cytoplasm"/>
    <property type="evidence" value="ECO:0007669"/>
    <property type="project" value="UniProtKB-SubCell"/>
</dbReference>
<dbReference type="SUPFAM" id="SSF51905">
    <property type="entry name" value="FAD/NAD(P)-binding domain"/>
    <property type="match status" value="1"/>
</dbReference>
<protein>
    <recommendedName>
        <fullName evidence="9">Nitric oxide reductase FlRd-NAD(+) reductase</fullName>
        <ecNumber evidence="9">1.18.1.-</ecNumber>
    </recommendedName>
    <alternativeName>
        <fullName evidence="9">Flavorubredoxin reductase</fullName>
        <shortName evidence="9">FlRd-reductase</shortName>
        <shortName evidence="9">FlavoRb reductase</shortName>
    </alternativeName>
</protein>
<dbReference type="PANTHER" id="PTHR43429">
    <property type="entry name" value="PYRIDINE NUCLEOTIDE-DISULFIDE OXIDOREDUCTASE DOMAIN-CONTAINING"/>
    <property type="match status" value="1"/>
</dbReference>
<evidence type="ECO:0000256" key="5">
    <source>
        <dbReference type="ARBA" id="ARBA00022630"/>
    </source>
</evidence>
<evidence type="ECO:0000256" key="6">
    <source>
        <dbReference type="ARBA" id="ARBA00022827"/>
    </source>
</evidence>
<comment type="cofactor">
    <cofactor evidence="1 9">
        <name>FAD</name>
        <dbReference type="ChEBI" id="CHEBI:57692"/>
    </cofactor>
</comment>
<evidence type="ECO:0000256" key="3">
    <source>
        <dbReference type="ARBA" id="ARBA00006442"/>
    </source>
</evidence>
<comment type="catalytic activity">
    <reaction evidence="9">
        <text>2 reduced [nitric oxide reductase rubredoxin domain] + NAD(+) + H(+) = 2 oxidized [nitric oxide reductase rubredoxin domain] + NADH</text>
        <dbReference type="Rhea" id="RHEA:42960"/>
        <dbReference type="Rhea" id="RHEA-COMP:10304"/>
        <dbReference type="Rhea" id="RHEA-COMP:10305"/>
        <dbReference type="ChEBI" id="CHEBI:15378"/>
        <dbReference type="ChEBI" id="CHEBI:29033"/>
        <dbReference type="ChEBI" id="CHEBI:29034"/>
        <dbReference type="ChEBI" id="CHEBI:57540"/>
        <dbReference type="ChEBI" id="CHEBI:57945"/>
    </reaction>
</comment>
<comment type="subcellular location">
    <subcellularLocation>
        <location evidence="2 9">Cytoplasm</location>
    </subcellularLocation>
</comment>
<keyword evidence="4 9" id="KW-0963">Cytoplasm</keyword>
<dbReference type="HAMAP" id="MF_01313">
    <property type="entry name" value="NorW"/>
    <property type="match status" value="1"/>
</dbReference>
<feature type="domain" description="Rubredoxin binding" evidence="11">
    <location>
        <begin position="307"/>
        <end position="376"/>
    </location>
</feature>
<keyword evidence="8 9" id="KW-0520">NAD</keyword>
<dbReference type="InterPro" id="IPR041364">
    <property type="entry name" value="Rbx-bd"/>
</dbReference>
<dbReference type="EMBL" id="DAAYTU010000026">
    <property type="protein sequence ID" value="HAG5772033.1"/>
    <property type="molecule type" value="Genomic_DNA"/>
</dbReference>
<evidence type="ECO:0000256" key="8">
    <source>
        <dbReference type="ARBA" id="ARBA00023027"/>
    </source>
</evidence>
<keyword evidence="5 9" id="KW-0285">Flavoprotein</keyword>
<keyword evidence="6 9" id="KW-0274">FAD</keyword>
<dbReference type="PANTHER" id="PTHR43429:SF3">
    <property type="entry name" value="NITRITE REDUCTASE [NAD(P)H]"/>
    <property type="match status" value="1"/>
</dbReference>
<evidence type="ECO:0000259" key="10">
    <source>
        <dbReference type="Pfam" id="PF07992"/>
    </source>
</evidence>
<organism evidence="12">
    <name type="scientific">Escherichia coli</name>
    <dbReference type="NCBI Taxonomy" id="562"/>
    <lineage>
        <taxon>Bacteria</taxon>
        <taxon>Pseudomonadati</taxon>
        <taxon>Pseudomonadota</taxon>
        <taxon>Gammaproteobacteria</taxon>
        <taxon>Enterobacterales</taxon>
        <taxon>Enterobacteriaceae</taxon>
        <taxon>Escherichia</taxon>
    </lineage>
</organism>
<comment type="caution">
    <text evidence="12">The sequence shown here is derived from an EMBL/GenBank/DDBJ whole genome shotgun (WGS) entry which is preliminary data.</text>
</comment>
<reference evidence="12" key="1">
    <citation type="journal article" date="2018" name="Genome Biol.">
        <title>SKESA: strategic k-mer extension for scrupulous assemblies.</title>
        <authorList>
            <person name="Souvorov A."/>
            <person name="Agarwala R."/>
            <person name="Lipman D.J."/>
        </authorList>
    </citation>
    <scope>NUCLEOTIDE SEQUENCE [LARGE SCALE GENOMIC DNA]</scope>
    <source>
        <strain evidence="12">1839</strain>
    </source>
</reference>
<comment type="pathway">
    <text evidence="9">Nitrogen metabolism; nitric oxide reduction.</text>
</comment>
<reference evidence="12" key="2">
    <citation type="submission" date="2020-02" db="EMBL/GenBank/DDBJ databases">
        <authorList>
            <consortium name="NCBI Pathogen Detection Project"/>
        </authorList>
    </citation>
    <scope>NUCLEOTIDE SEQUENCE</scope>
    <source>
        <strain evidence="12">1839</strain>
    </source>
</reference>
<evidence type="ECO:0000256" key="7">
    <source>
        <dbReference type="ARBA" id="ARBA00023002"/>
    </source>
</evidence>
<dbReference type="InterPro" id="IPR050260">
    <property type="entry name" value="FAD-bd_OxRdtase"/>
</dbReference>
<dbReference type="InterPro" id="IPR023961">
    <property type="entry name" value="NO_rdtase_NorW"/>
</dbReference>
<dbReference type="PRINTS" id="PR00368">
    <property type="entry name" value="FADPNR"/>
</dbReference>
<sequence length="378" mass="41579">MSNGIVIIGSGFAARQLVKNIRKQDASIPLTLIAADSMDEYNKPDLSHVISQGQRADDLTRQTAGEFAEQFNLRLFPHTWVTDIDAEAHMVKSQNNQWQYDKLVLATGASAFVPPVPGHELMLTLNSQQEYRACETQLREAQRVLIVGGGLIGSELAMDFCRAGKAVTLIDNAASILASLMPPEVSSRLQHRLTEMGVHLLLKSQLQGLEKIDTGIQATLDRQRSIEVDTVIAATGLRPETALARRAGLMINRGVCVDNYLQTSNAEIYALGDCAEINGQVLPFLQPIQLSAMVLAKNLLGNNNTPLKLPAMLVKIKTPELPLHLAGETQRQDLRWQINTKRQGMVARGVDDTDQLRAFVVSEDRMKEAFGLLKTLPV</sequence>
<proteinExistence type="inferred from homology"/>
<dbReference type="EC" id="1.18.1.-" evidence="9"/>
<evidence type="ECO:0000259" key="11">
    <source>
        <dbReference type="Pfam" id="PF18113"/>
    </source>
</evidence>
<evidence type="ECO:0000256" key="4">
    <source>
        <dbReference type="ARBA" id="ARBA00022490"/>
    </source>
</evidence>
<dbReference type="GO" id="GO:0016731">
    <property type="term" value="F:oxidoreductase activity, acting on iron-sulfur proteins as donors, NAD or NADP as acceptor"/>
    <property type="evidence" value="ECO:0007669"/>
    <property type="project" value="UniProtKB-UniRule"/>
</dbReference>
<dbReference type="InterPro" id="IPR036188">
    <property type="entry name" value="FAD/NAD-bd_sf"/>
</dbReference>
<keyword evidence="7 9" id="KW-0560">Oxidoreductase</keyword>
<evidence type="ECO:0000256" key="2">
    <source>
        <dbReference type="ARBA" id="ARBA00004496"/>
    </source>
</evidence>
<dbReference type="Gene3D" id="3.50.50.60">
    <property type="entry name" value="FAD/NAD(P)-binding domain"/>
    <property type="match status" value="2"/>
</dbReference>
<dbReference type="PRINTS" id="PR00411">
    <property type="entry name" value="PNDRDTASEI"/>
</dbReference>
<evidence type="ECO:0000313" key="12">
    <source>
        <dbReference type="EMBL" id="HAG5772033.1"/>
    </source>
</evidence>
<evidence type="ECO:0000256" key="9">
    <source>
        <dbReference type="HAMAP-Rule" id="MF_01313"/>
    </source>
</evidence>
<name>A0A765TCL0_ECOLX</name>
<dbReference type="NCBIfam" id="NF003437">
    <property type="entry name" value="PRK04965.1"/>
    <property type="match status" value="1"/>
</dbReference>
<accession>A0A765TCL0</accession>
<dbReference type="AlphaFoldDB" id="A0A765TCL0"/>
<feature type="domain" description="FAD/NAD(P)-binding" evidence="10">
    <location>
        <begin position="5"/>
        <end position="275"/>
    </location>
</feature>
<gene>
    <name evidence="9 12" type="primary">norW</name>
    <name evidence="9" type="synonym">flrR</name>
    <name evidence="12" type="ORF">GGB84_003771</name>
</gene>
<evidence type="ECO:0000256" key="1">
    <source>
        <dbReference type="ARBA" id="ARBA00001974"/>
    </source>
</evidence>
<comment type="similarity">
    <text evidence="3 9">Belongs to the FAD-dependent oxidoreductase family.</text>
</comment>
<dbReference type="Gene3D" id="3.30.390.120">
    <property type="match status" value="1"/>
</dbReference>
<comment type="function">
    <text evidence="9">One of at least two accessory proteins for anaerobic nitric oxide (NO) reductase. Reduces the rubredoxin moiety of NO reductase.</text>
</comment>
<dbReference type="UniPathway" id="UPA00638"/>
<dbReference type="Pfam" id="PF07992">
    <property type="entry name" value="Pyr_redox_2"/>
    <property type="match status" value="1"/>
</dbReference>